<dbReference type="InterPro" id="IPR028081">
    <property type="entry name" value="Leu-bd"/>
</dbReference>
<protein>
    <submittedName>
        <fullName evidence="7">Aliphatic amidase expression-regulating protein</fullName>
    </submittedName>
</protein>
<dbReference type="GO" id="GO:0006865">
    <property type="term" value="P:amino acid transport"/>
    <property type="evidence" value="ECO:0007669"/>
    <property type="project" value="UniProtKB-KW"/>
</dbReference>
<dbReference type="PRINTS" id="PR00337">
    <property type="entry name" value="LEUILEVALBP"/>
</dbReference>
<dbReference type="Gene3D" id="3.40.50.2300">
    <property type="match status" value="2"/>
</dbReference>
<name>A0A2R8AZS5_9RHOB</name>
<feature type="domain" description="Leucine-binding protein" evidence="6">
    <location>
        <begin position="34"/>
        <end position="370"/>
    </location>
</feature>
<dbReference type="Pfam" id="PF13458">
    <property type="entry name" value="Peripla_BP_6"/>
    <property type="match status" value="1"/>
</dbReference>
<keyword evidence="8" id="KW-1185">Reference proteome</keyword>
<dbReference type="AlphaFoldDB" id="A0A2R8AZS5"/>
<dbReference type="SUPFAM" id="SSF53822">
    <property type="entry name" value="Periplasmic binding protein-like I"/>
    <property type="match status" value="1"/>
</dbReference>
<keyword evidence="4" id="KW-0029">Amino-acid transport</keyword>
<dbReference type="InterPro" id="IPR051010">
    <property type="entry name" value="BCAA_transport"/>
</dbReference>
<reference evidence="8" key="1">
    <citation type="submission" date="2018-03" db="EMBL/GenBank/DDBJ databases">
        <authorList>
            <person name="Rodrigo-Torres L."/>
            <person name="Arahal R. D."/>
            <person name="Lucena T."/>
        </authorList>
    </citation>
    <scope>NUCLEOTIDE SEQUENCE [LARGE SCALE GENOMIC DNA]</scope>
    <source>
        <strain evidence="8">CECT 8871</strain>
    </source>
</reference>
<dbReference type="InterPro" id="IPR028082">
    <property type="entry name" value="Peripla_BP_I"/>
</dbReference>
<evidence type="ECO:0000256" key="3">
    <source>
        <dbReference type="ARBA" id="ARBA00022729"/>
    </source>
</evidence>
<gene>
    <name evidence="7" type="primary">amiC_3</name>
    <name evidence="7" type="ORF">PRI8871_03354</name>
</gene>
<sequence>MNTQITRRKFATLATSTLALPYLSRAAFAAGDAIKIGMIAPTEGQALKDGREYTKGLETAIQHVNETGGILGGRPVEMVFASQGTTGETARSAALKLAQREGVHALVGPHWADTAPAGLSVAQRYNLPFAPDQGGMWLYDQGYPGTLGLSCNARARTMPQLRWLEEKGIESVVMLMVDIDYNRDVEKLVRERWERADSPVKLLDIIYYPWGSTQLDTELTKAVGQSPDFIWAEEWSAQVAASMLKKLNDLNYSGEVSVTADLTQDDVDNMPTELTEGVYSKMDWAPDASVPANAAFLDLWTAKYGEGAQPWRSAEVIYAQSVFLMRAMDLAGTEGNGRPDGLEAISKAMRELEWVAPTGDAVVLSDRGLGILPRTPLVQVRGGKIEIDKYLDMTPNDWLAELPDDWAKL</sequence>
<organism evidence="7 8">
    <name type="scientific">Pseudoprimorskyibacter insulae</name>
    <dbReference type="NCBI Taxonomy" id="1695997"/>
    <lineage>
        <taxon>Bacteria</taxon>
        <taxon>Pseudomonadati</taxon>
        <taxon>Pseudomonadota</taxon>
        <taxon>Alphaproteobacteria</taxon>
        <taxon>Rhodobacterales</taxon>
        <taxon>Paracoccaceae</taxon>
        <taxon>Pseudoprimorskyibacter</taxon>
    </lineage>
</organism>
<evidence type="ECO:0000313" key="7">
    <source>
        <dbReference type="EMBL" id="SPF81530.1"/>
    </source>
</evidence>
<evidence type="ECO:0000256" key="4">
    <source>
        <dbReference type="ARBA" id="ARBA00022970"/>
    </source>
</evidence>
<evidence type="ECO:0000256" key="2">
    <source>
        <dbReference type="ARBA" id="ARBA00022448"/>
    </source>
</evidence>
<keyword evidence="3 5" id="KW-0732">Signal</keyword>
<dbReference type="Proteomes" id="UP000244904">
    <property type="component" value="Unassembled WGS sequence"/>
</dbReference>
<dbReference type="RefSeq" id="WP_108887312.1">
    <property type="nucleotide sequence ID" value="NZ_OMOJ01000010.1"/>
</dbReference>
<dbReference type="InterPro" id="IPR000709">
    <property type="entry name" value="Leu_Ile_Val-bd"/>
</dbReference>
<dbReference type="OrthoDB" id="9783240at2"/>
<feature type="chain" id="PRO_5015303529" evidence="5">
    <location>
        <begin position="30"/>
        <end position="409"/>
    </location>
</feature>
<proteinExistence type="inferred from homology"/>
<keyword evidence="2" id="KW-0813">Transport</keyword>
<evidence type="ECO:0000256" key="5">
    <source>
        <dbReference type="SAM" id="SignalP"/>
    </source>
</evidence>
<evidence type="ECO:0000256" key="1">
    <source>
        <dbReference type="ARBA" id="ARBA00010062"/>
    </source>
</evidence>
<evidence type="ECO:0000313" key="8">
    <source>
        <dbReference type="Proteomes" id="UP000244904"/>
    </source>
</evidence>
<dbReference type="PANTHER" id="PTHR30483">
    <property type="entry name" value="LEUCINE-SPECIFIC-BINDING PROTEIN"/>
    <property type="match status" value="1"/>
</dbReference>
<dbReference type="EMBL" id="OMOJ01000010">
    <property type="protein sequence ID" value="SPF81530.1"/>
    <property type="molecule type" value="Genomic_DNA"/>
</dbReference>
<evidence type="ECO:0000259" key="6">
    <source>
        <dbReference type="Pfam" id="PF13458"/>
    </source>
</evidence>
<feature type="signal peptide" evidence="5">
    <location>
        <begin position="1"/>
        <end position="29"/>
    </location>
</feature>
<accession>A0A2R8AZS5</accession>
<dbReference type="PANTHER" id="PTHR30483:SF6">
    <property type="entry name" value="PERIPLASMIC BINDING PROTEIN OF ABC TRANSPORTER FOR NATURAL AMINO ACIDS"/>
    <property type="match status" value="1"/>
</dbReference>
<comment type="similarity">
    <text evidence="1">Belongs to the leucine-binding protein family.</text>
</comment>